<dbReference type="EMBL" id="BIFQ01000002">
    <property type="protein sequence ID" value="GCE09811.1"/>
    <property type="molecule type" value="Genomic_DNA"/>
</dbReference>
<keyword evidence="1" id="KW-0812">Transmembrane</keyword>
<feature type="transmembrane region" description="Helical" evidence="1">
    <location>
        <begin position="39"/>
        <end position="59"/>
    </location>
</feature>
<dbReference type="Pfam" id="PF03729">
    <property type="entry name" value="DUF308"/>
    <property type="match status" value="2"/>
</dbReference>
<dbReference type="Proteomes" id="UP000287224">
    <property type="component" value="Unassembled WGS sequence"/>
</dbReference>
<dbReference type="RefSeq" id="WP_160146347.1">
    <property type="nucleotide sequence ID" value="NZ_BIFQ01000002.1"/>
</dbReference>
<dbReference type="InterPro" id="IPR052712">
    <property type="entry name" value="Acid_resist_chaperone_HdeD"/>
</dbReference>
<protein>
    <submittedName>
        <fullName evidence="2">Membrane protein</fullName>
    </submittedName>
</protein>
<proteinExistence type="predicted"/>
<dbReference type="AlphaFoldDB" id="A0A401ZSH3"/>
<gene>
    <name evidence="2" type="ORF">KDAU_71400</name>
</gene>
<accession>A0A401ZSH3</accession>
<sequence length="194" mass="20688">MIDAFNIVQRRQAWWIVLLEGIAAFILGLYLIISPFKAIILIATAIGFYLLVMGVLALIDAFTHESPSRGWKAVSGAAGIIGGILVVMKPLFGAALIPSILILYLAILCLIHGLTQLISGIRGAGSEAVSVGVLSIVLAAILFIVFPLVVAALPFLLGICGIIGGILLTVIAFRMRPQQMQTQPPYPQTPQSWT</sequence>
<dbReference type="GO" id="GO:0005886">
    <property type="term" value="C:plasma membrane"/>
    <property type="evidence" value="ECO:0007669"/>
    <property type="project" value="TreeGrafter"/>
</dbReference>
<evidence type="ECO:0000313" key="2">
    <source>
        <dbReference type="EMBL" id="GCE09811.1"/>
    </source>
</evidence>
<feature type="transmembrane region" description="Helical" evidence="1">
    <location>
        <begin position="94"/>
        <end position="115"/>
    </location>
</feature>
<dbReference type="OrthoDB" id="8448781at2"/>
<keyword evidence="3" id="KW-1185">Reference proteome</keyword>
<dbReference type="PANTHER" id="PTHR34989">
    <property type="entry name" value="PROTEIN HDED"/>
    <property type="match status" value="1"/>
</dbReference>
<evidence type="ECO:0000313" key="3">
    <source>
        <dbReference type="Proteomes" id="UP000287224"/>
    </source>
</evidence>
<organism evidence="2 3">
    <name type="scientific">Dictyobacter aurantiacus</name>
    <dbReference type="NCBI Taxonomy" id="1936993"/>
    <lineage>
        <taxon>Bacteria</taxon>
        <taxon>Bacillati</taxon>
        <taxon>Chloroflexota</taxon>
        <taxon>Ktedonobacteria</taxon>
        <taxon>Ktedonobacterales</taxon>
        <taxon>Dictyobacteraceae</taxon>
        <taxon>Dictyobacter</taxon>
    </lineage>
</organism>
<feature type="transmembrane region" description="Helical" evidence="1">
    <location>
        <begin position="155"/>
        <end position="173"/>
    </location>
</feature>
<feature type="transmembrane region" description="Helical" evidence="1">
    <location>
        <begin position="127"/>
        <end position="149"/>
    </location>
</feature>
<keyword evidence="1" id="KW-0472">Membrane</keyword>
<dbReference type="PANTHER" id="PTHR34989:SF1">
    <property type="entry name" value="PROTEIN HDED"/>
    <property type="match status" value="1"/>
</dbReference>
<reference evidence="3" key="1">
    <citation type="submission" date="2018-12" db="EMBL/GenBank/DDBJ databases">
        <title>Tengunoibacter tsumagoiensis gen. nov., sp. nov., Dictyobacter kobayashii sp. nov., D. alpinus sp. nov., and D. joshuensis sp. nov. and description of Dictyobacteraceae fam. nov. within the order Ktedonobacterales isolated from Tengu-no-mugimeshi.</title>
        <authorList>
            <person name="Wang C.M."/>
            <person name="Zheng Y."/>
            <person name="Sakai Y."/>
            <person name="Toyoda A."/>
            <person name="Minakuchi Y."/>
            <person name="Abe K."/>
            <person name="Yokota A."/>
            <person name="Yabe S."/>
        </authorList>
    </citation>
    <scope>NUCLEOTIDE SEQUENCE [LARGE SCALE GENOMIC DNA]</scope>
    <source>
        <strain evidence="3">S-27</strain>
    </source>
</reference>
<comment type="caution">
    <text evidence="2">The sequence shown here is derived from an EMBL/GenBank/DDBJ whole genome shotgun (WGS) entry which is preliminary data.</text>
</comment>
<feature type="transmembrane region" description="Helical" evidence="1">
    <location>
        <begin position="12"/>
        <end position="33"/>
    </location>
</feature>
<dbReference type="InterPro" id="IPR005325">
    <property type="entry name" value="DUF308_memb"/>
</dbReference>
<feature type="transmembrane region" description="Helical" evidence="1">
    <location>
        <begin position="71"/>
        <end position="88"/>
    </location>
</feature>
<keyword evidence="1" id="KW-1133">Transmembrane helix</keyword>
<evidence type="ECO:0000256" key="1">
    <source>
        <dbReference type="SAM" id="Phobius"/>
    </source>
</evidence>
<name>A0A401ZSH3_9CHLR</name>